<reference evidence="2 3" key="1">
    <citation type="journal article" date="2019" name="Commun. Biol.">
        <title>The bagworm genome reveals a unique fibroin gene that provides high tensile strength.</title>
        <authorList>
            <person name="Kono N."/>
            <person name="Nakamura H."/>
            <person name="Ohtoshi R."/>
            <person name="Tomita M."/>
            <person name="Numata K."/>
            <person name="Arakawa K."/>
        </authorList>
    </citation>
    <scope>NUCLEOTIDE SEQUENCE [LARGE SCALE GENOMIC DNA]</scope>
</reference>
<organism evidence="2 3">
    <name type="scientific">Eumeta variegata</name>
    <name type="common">Bagworm moth</name>
    <name type="synonym">Eumeta japonica</name>
    <dbReference type="NCBI Taxonomy" id="151549"/>
    <lineage>
        <taxon>Eukaryota</taxon>
        <taxon>Metazoa</taxon>
        <taxon>Ecdysozoa</taxon>
        <taxon>Arthropoda</taxon>
        <taxon>Hexapoda</taxon>
        <taxon>Insecta</taxon>
        <taxon>Pterygota</taxon>
        <taxon>Neoptera</taxon>
        <taxon>Endopterygota</taxon>
        <taxon>Lepidoptera</taxon>
        <taxon>Glossata</taxon>
        <taxon>Ditrysia</taxon>
        <taxon>Tineoidea</taxon>
        <taxon>Psychidae</taxon>
        <taxon>Oiketicinae</taxon>
        <taxon>Eumeta</taxon>
    </lineage>
</organism>
<dbReference type="EMBL" id="BGZK01000145">
    <property type="protein sequence ID" value="GBP22919.1"/>
    <property type="molecule type" value="Genomic_DNA"/>
</dbReference>
<accession>A0A4C1U9C2</accession>
<keyword evidence="3" id="KW-1185">Reference proteome</keyword>
<evidence type="ECO:0000313" key="2">
    <source>
        <dbReference type="EMBL" id="GBP22919.1"/>
    </source>
</evidence>
<dbReference type="AlphaFoldDB" id="A0A4C1U9C2"/>
<feature type="compositionally biased region" description="Basic residues" evidence="1">
    <location>
        <begin position="48"/>
        <end position="60"/>
    </location>
</feature>
<evidence type="ECO:0000313" key="3">
    <source>
        <dbReference type="Proteomes" id="UP000299102"/>
    </source>
</evidence>
<feature type="region of interest" description="Disordered" evidence="1">
    <location>
        <begin position="43"/>
        <end position="67"/>
    </location>
</feature>
<dbReference type="Proteomes" id="UP000299102">
    <property type="component" value="Unassembled WGS sequence"/>
</dbReference>
<proteinExistence type="predicted"/>
<protein>
    <submittedName>
        <fullName evidence="2">Uncharacterized protein</fullName>
    </submittedName>
</protein>
<comment type="caution">
    <text evidence="2">The sequence shown here is derived from an EMBL/GenBank/DDBJ whole genome shotgun (WGS) entry which is preliminary data.</text>
</comment>
<evidence type="ECO:0000256" key="1">
    <source>
        <dbReference type="SAM" id="MobiDB-lite"/>
    </source>
</evidence>
<gene>
    <name evidence="2" type="ORF">EVAR_95319_1</name>
</gene>
<name>A0A4C1U9C2_EUMVA</name>
<sequence length="95" mass="10629">MAIPVPDPALDFDSAPALYYNAGLDADLSSSLDVVTTFQRHGDQKEQRFKKRSTKNHRNLKKQDRCCGGRREQTLIRTEIAAEFDISTSGPSMTL</sequence>